<dbReference type="OrthoDB" id="212092at2"/>
<keyword evidence="2" id="KW-0732">Signal</keyword>
<organism evidence="3 4">
    <name type="scientific">Rubinisphaera italica</name>
    <dbReference type="NCBI Taxonomy" id="2527969"/>
    <lineage>
        <taxon>Bacteria</taxon>
        <taxon>Pseudomonadati</taxon>
        <taxon>Planctomycetota</taxon>
        <taxon>Planctomycetia</taxon>
        <taxon>Planctomycetales</taxon>
        <taxon>Planctomycetaceae</taxon>
        <taxon>Rubinisphaera</taxon>
    </lineage>
</organism>
<protein>
    <submittedName>
        <fullName evidence="3">Uncharacterized protein</fullName>
    </submittedName>
</protein>
<keyword evidence="4" id="KW-1185">Reference proteome</keyword>
<sequence precursor="true">MRCKKLFLLTTFALTCGLTVGECSAQSAKFPTFQPSSGESSTQAVPTPVEMSNRFPSASSAQPNSPVAENKKPAFPVKQIAESSATQTQLTLNDLGRLIQNLQLTPKLVGSQYDVAYQAEMNDQEIEVFFSLKLTNDQSKVRIRAWLDPRPESEISEKHLLELLAAGSELESCFHFGYNKDVQRFLLEAILPNKDLTSKDLNTTMLQVSEEVSNTWLLWATSEWATGPSQVTREADLDSRSHIIPEGQFEMPIRR</sequence>
<feature type="signal peptide" evidence="2">
    <location>
        <begin position="1"/>
        <end position="25"/>
    </location>
</feature>
<dbReference type="EMBL" id="SJPG01000001">
    <property type="protein sequence ID" value="TWT59956.1"/>
    <property type="molecule type" value="Genomic_DNA"/>
</dbReference>
<evidence type="ECO:0000313" key="3">
    <source>
        <dbReference type="EMBL" id="TWT59956.1"/>
    </source>
</evidence>
<dbReference type="Proteomes" id="UP000316095">
    <property type="component" value="Unassembled WGS sequence"/>
</dbReference>
<gene>
    <name evidence="3" type="ORF">Pan54_06670</name>
</gene>
<feature type="compositionally biased region" description="Polar residues" evidence="1">
    <location>
        <begin position="31"/>
        <end position="45"/>
    </location>
</feature>
<feature type="region of interest" description="Disordered" evidence="1">
    <location>
        <begin position="31"/>
        <end position="70"/>
    </location>
</feature>
<proteinExistence type="predicted"/>
<accession>A0A5C5XAB3</accession>
<evidence type="ECO:0000313" key="4">
    <source>
        <dbReference type="Proteomes" id="UP000316095"/>
    </source>
</evidence>
<dbReference type="RefSeq" id="WP_146502132.1">
    <property type="nucleotide sequence ID" value="NZ_SJPG01000001.1"/>
</dbReference>
<evidence type="ECO:0000256" key="2">
    <source>
        <dbReference type="SAM" id="SignalP"/>
    </source>
</evidence>
<reference evidence="3 4" key="1">
    <citation type="submission" date="2019-02" db="EMBL/GenBank/DDBJ databases">
        <title>Deep-cultivation of Planctomycetes and their phenomic and genomic characterization uncovers novel biology.</title>
        <authorList>
            <person name="Wiegand S."/>
            <person name="Jogler M."/>
            <person name="Boedeker C."/>
            <person name="Pinto D."/>
            <person name="Vollmers J."/>
            <person name="Rivas-Marin E."/>
            <person name="Kohn T."/>
            <person name="Peeters S.H."/>
            <person name="Heuer A."/>
            <person name="Rast P."/>
            <person name="Oberbeckmann S."/>
            <person name="Bunk B."/>
            <person name="Jeske O."/>
            <person name="Meyerdierks A."/>
            <person name="Storesund J.E."/>
            <person name="Kallscheuer N."/>
            <person name="Luecker S."/>
            <person name="Lage O.M."/>
            <person name="Pohl T."/>
            <person name="Merkel B.J."/>
            <person name="Hornburger P."/>
            <person name="Mueller R.-W."/>
            <person name="Bruemmer F."/>
            <person name="Labrenz M."/>
            <person name="Spormann A.M."/>
            <person name="Op Den Camp H."/>
            <person name="Overmann J."/>
            <person name="Amann R."/>
            <person name="Jetten M.S.M."/>
            <person name="Mascher T."/>
            <person name="Medema M.H."/>
            <person name="Devos D.P."/>
            <person name="Kaster A.-K."/>
            <person name="Ovreas L."/>
            <person name="Rohde M."/>
            <person name="Galperin M.Y."/>
            <person name="Jogler C."/>
        </authorList>
    </citation>
    <scope>NUCLEOTIDE SEQUENCE [LARGE SCALE GENOMIC DNA]</scope>
    <source>
        <strain evidence="3 4">Pan54</strain>
    </source>
</reference>
<evidence type="ECO:0000256" key="1">
    <source>
        <dbReference type="SAM" id="MobiDB-lite"/>
    </source>
</evidence>
<comment type="caution">
    <text evidence="3">The sequence shown here is derived from an EMBL/GenBank/DDBJ whole genome shotgun (WGS) entry which is preliminary data.</text>
</comment>
<name>A0A5C5XAB3_9PLAN</name>
<feature type="chain" id="PRO_5022794193" evidence="2">
    <location>
        <begin position="26"/>
        <end position="255"/>
    </location>
</feature>
<dbReference type="AlphaFoldDB" id="A0A5C5XAB3"/>
<feature type="compositionally biased region" description="Polar residues" evidence="1">
    <location>
        <begin position="54"/>
        <end position="67"/>
    </location>
</feature>